<gene>
    <name evidence="1" type="ORF">PSHT_02743</name>
</gene>
<dbReference type="VEuPathDB" id="FungiDB:PSTT_10132"/>
<protein>
    <submittedName>
        <fullName evidence="1">Uncharacterized protein</fullName>
    </submittedName>
</protein>
<reference evidence="2" key="3">
    <citation type="journal article" date="2018" name="Mol. Plant Microbe Interact.">
        <title>Genome sequence resources for the wheat stripe rust pathogen (Puccinia striiformis f. sp. tritici) and the barley stripe rust pathogen (Puccinia striiformis f. sp. hordei).</title>
        <authorList>
            <person name="Xia C."/>
            <person name="Wang M."/>
            <person name="Yin C."/>
            <person name="Cornejo O.E."/>
            <person name="Hulbert S.H."/>
            <person name="Chen X."/>
        </authorList>
    </citation>
    <scope>NUCLEOTIDE SEQUENCE [LARGE SCALE GENOMIC DNA]</scope>
    <source>
        <strain evidence="2">93TX-2</strain>
    </source>
</reference>
<evidence type="ECO:0000313" key="1">
    <source>
        <dbReference type="EMBL" id="POW21113.1"/>
    </source>
</evidence>
<keyword evidence="2" id="KW-1185">Reference proteome</keyword>
<dbReference type="VEuPathDB" id="FungiDB:PSHT_02743"/>
<reference evidence="2" key="2">
    <citation type="journal article" date="2018" name="BMC Genomics">
        <title>Genomic insights into host adaptation between the wheat stripe rust pathogen (Puccinia striiformis f. sp. tritici) and the barley stripe rust pathogen (Puccinia striiformis f. sp. hordei).</title>
        <authorList>
            <person name="Xia C."/>
            <person name="Wang M."/>
            <person name="Yin C."/>
            <person name="Cornejo O.E."/>
            <person name="Hulbert S.H."/>
            <person name="Chen X."/>
        </authorList>
    </citation>
    <scope>NUCLEOTIDE SEQUENCE [LARGE SCALE GENOMIC DNA]</scope>
    <source>
        <strain evidence="2">93TX-2</strain>
    </source>
</reference>
<dbReference type="EMBL" id="PKSM01000024">
    <property type="protein sequence ID" value="POW21113.1"/>
    <property type="molecule type" value="Genomic_DNA"/>
</dbReference>
<organism evidence="1 2">
    <name type="scientific">Puccinia striiformis</name>
    <dbReference type="NCBI Taxonomy" id="27350"/>
    <lineage>
        <taxon>Eukaryota</taxon>
        <taxon>Fungi</taxon>
        <taxon>Dikarya</taxon>
        <taxon>Basidiomycota</taxon>
        <taxon>Pucciniomycotina</taxon>
        <taxon>Pucciniomycetes</taxon>
        <taxon>Pucciniales</taxon>
        <taxon>Pucciniaceae</taxon>
        <taxon>Puccinia</taxon>
    </lineage>
</organism>
<proteinExistence type="predicted"/>
<dbReference type="AlphaFoldDB" id="A0A2S4WH69"/>
<evidence type="ECO:0000313" key="2">
    <source>
        <dbReference type="Proteomes" id="UP000238274"/>
    </source>
</evidence>
<name>A0A2S4WH69_9BASI</name>
<reference evidence="1 2" key="1">
    <citation type="submission" date="2017-12" db="EMBL/GenBank/DDBJ databases">
        <title>Gene loss provides genomic basis for host adaptation in cereal stripe rust fungi.</title>
        <authorList>
            <person name="Xia C."/>
        </authorList>
    </citation>
    <scope>NUCLEOTIDE SEQUENCE [LARGE SCALE GENOMIC DNA]</scope>
    <source>
        <strain evidence="1 2">93TX-2</strain>
    </source>
</reference>
<dbReference type="SUPFAM" id="SSF56784">
    <property type="entry name" value="HAD-like"/>
    <property type="match status" value="1"/>
</dbReference>
<dbReference type="Gene3D" id="3.40.50.1000">
    <property type="entry name" value="HAD superfamily/HAD-like"/>
    <property type="match status" value="1"/>
</dbReference>
<sequence length="189" mass="20910">NLLAPGKDRNDQNRQDGEISYNQVISGQGLTLLAVLAVKDPLRPGVTEVVASRAQAGVAVKIVTVDSIITVMQCGIYTSRGIIMGASVHTDILHLHRFNIMCYSGNLQAFVPRVPEDKTTSSWLHKNNFKFPKPPHLDRLKTKRKGFDENEKGQLPAPNLEHSADIGCDLAGISQFLCRIYLYQTVLEN</sequence>
<feature type="non-terminal residue" evidence="1">
    <location>
        <position position="1"/>
    </location>
</feature>
<dbReference type="InterPro" id="IPR023214">
    <property type="entry name" value="HAD_sf"/>
</dbReference>
<dbReference type="OrthoDB" id="3352408at2759"/>
<dbReference type="InterPro" id="IPR036412">
    <property type="entry name" value="HAD-like_sf"/>
</dbReference>
<comment type="caution">
    <text evidence="1">The sequence shown here is derived from an EMBL/GenBank/DDBJ whole genome shotgun (WGS) entry which is preliminary data.</text>
</comment>
<dbReference type="Proteomes" id="UP000238274">
    <property type="component" value="Unassembled WGS sequence"/>
</dbReference>
<accession>A0A2S4WH69</accession>